<dbReference type="RefSeq" id="WP_182686935.1">
    <property type="nucleotide sequence ID" value="NZ_JACHTF010000008.1"/>
</dbReference>
<sequence length="395" mass="42819">MADRSFGDFDALARQYWNQWGEMMRAAGAPPAQAQPTMPGWDDAIGWWSKLASGGMPEANAAVGRFERQAGDWFGRIQQLAAGFVGRNPAAADVVDAWKQMLGGARANPFGDVFASMGGQGQQGFDQWFEQAAPFISALQGEGRSWLGMPAFGFAREHQERWQRIARLQVDYQERSQACQQLMVEAGQKAFVRFEEKLAAHAEPGRQLTSARALFDVWIDAAEDAYAEVALSPEYRADFGEMVNAQMRLRAALQHEVELVAGLFGMPSRTEIDSAHRKIVQLERELRHLRERADATGMEEAPSGRGPPRKSSTQAAAGSARATKPAKTGARRTASATQRTPRASTTTGKKTAAKSKATTASRPRASTARATPGSRTASPRATPARPGKATGKGGR</sequence>
<evidence type="ECO:0000256" key="2">
    <source>
        <dbReference type="ARBA" id="ARBA00019066"/>
    </source>
</evidence>
<reference evidence="5 6" key="1">
    <citation type="submission" date="2020-08" db="EMBL/GenBank/DDBJ databases">
        <authorList>
            <person name="Xu S."/>
            <person name="Li A."/>
        </authorList>
    </citation>
    <scope>NUCLEOTIDE SEQUENCE [LARGE SCALE GENOMIC DNA]</scope>
    <source>
        <strain evidence="5 6">119BY6-57</strain>
    </source>
</reference>
<comment type="caution">
    <text evidence="5">The sequence shown here is derived from an EMBL/GenBank/DDBJ whole genome shotgun (WGS) entry which is preliminary data.</text>
</comment>
<dbReference type="EMBL" id="JACHTF010000008">
    <property type="protein sequence ID" value="MBB1060726.1"/>
    <property type="molecule type" value="Genomic_DNA"/>
</dbReference>
<protein>
    <recommendedName>
        <fullName evidence="2">Poly(3-hydroxyalkanoate) polymerase subunit PhaE</fullName>
    </recommendedName>
</protein>
<dbReference type="AlphaFoldDB" id="A0A7W3TM48"/>
<dbReference type="Proteomes" id="UP000523196">
    <property type="component" value="Unassembled WGS sequence"/>
</dbReference>
<evidence type="ECO:0000313" key="6">
    <source>
        <dbReference type="Proteomes" id="UP000523196"/>
    </source>
</evidence>
<dbReference type="UniPathway" id="UPA00917"/>
<keyword evidence="3" id="KW-0583">PHB biosynthesis</keyword>
<dbReference type="GO" id="GO:0042619">
    <property type="term" value="P:poly-hydroxybutyrate biosynthetic process"/>
    <property type="evidence" value="ECO:0007669"/>
    <property type="project" value="UniProtKB-KW"/>
</dbReference>
<gene>
    <name evidence="5" type="primary">phaE</name>
    <name evidence="5" type="ORF">H4F98_09085</name>
</gene>
<keyword evidence="6" id="KW-1185">Reference proteome</keyword>
<evidence type="ECO:0000256" key="4">
    <source>
        <dbReference type="SAM" id="MobiDB-lite"/>
    </source>
</evidence>
<evidence type="ECO:0000256" key="3">
    <source>
        <dbReference type="ARBA" id="ARBA00022752"/>
    </source>
</evidence>
<evidence type="ECO:0000313" key="5">
    <source>
        <dbReference type="EMBL" id="MBB1060726.1"/>
    </source>
</evidence>
<accession>A0A7W3TM48</accession>
<name>A0A7W3TM48_9GAMM</name>
<organism evidence="5 6">
    <name type="scientific">Marilutibacter spongiae</name>
    <dbReference type="NCBI Taxonomy" id="2025720"/>
    <lineage>
        <taxon>Bacteria</taxon>
        <taxon>Pseudomonadati</taxon>
        <taxon>Pseudomonadota</taxon>
        <taxon>Gammaproteobacteria</taxon>
        <taxon>Lysobacterales</taxon>
        <taxon>Lysobacteraceae</taxon>
        <taxon>Marilutibacter</taxon>
    </lineage>
</organism>
<comment type="pathway">
    <text evidence="1">Biopolymer metabolism; poly-(R)-3-hydroxybutanoate biosynthesis.</text>
</comment>
<dbReference type="InterPro" id="IPR010123">
    <property type="entry name" value="PHA_synth_III_E"/>
</dbReference>
<feature type="region of interest" description="Disordered" evidence="4">
    <location>
        <begin position="291"/>
        <end position="395"/>
    </location>
</feature>
<evidence type="ECO:0000256" key="1">
    <source>
        <dbReference type="ARBA" id="ARBA00004683"/>
    </source>
</evidence>
<dbReference type="NCBIfam" id="TIGR01834">
    <property type="entry name" value="PHA_synth_III_E"/>
    <property type="match status" value="1"/>
</dbReference>
<dbReference type="Pfam" id="PF09712">
    <property type="entry name" value="PHA_synth_III_E"/>
    <property type="match status" value="1"/>
</dbReference>
<proteinExistence type="predicted"/>
<feature type="compositionally biased region" description="Low complexity" evidence="4">
    <location>
        <begin position="343"/>
        <end position="372"/>
    </location>
</feature>